<reference evidence="2" key="1">
    <citation type="submission" date="2015-04" db="EMBL/GenBank/DDBJ databases">
        <title>The genome sequence of the plant pathogenic Rhizarian Plasmodiophora brassicae reveals insights in its biotrophic life cycle and the origin of chitin synthesis.</title>
        <authorList>
            <person name="Schwelm A."/>
            <person name="Fogelqvist J."/>
            <person name="Knaust A."/>
            <person name="Julke S."/>
            <person name="Lilja T."/>
            <person name="Dhandapani V."/>
            <person name="Bonilla-Rosso G."/>
            <person name="Karlsson M."/>
            <person name="Shevchenko A."/>
            <person name="Choi S.R."/>
            <person name="Kim H.G."/>
            <person name="Park J.Y."/>
            <person name="Lim Y.P."/>
            <person name="Ludwig-Muller J."/>
            <person name="Dixelius C."/>
        </authorList>
    </citation>
    <scope>NUCLEOTIDE SEQUENCE</scope>
    <source>
        <tissue evidence="2">Potato root galls</tissue>
    </source>
</reference>
<protein>
    <recommendedName>
        <fullName evidence="3">N-terminal acetyltransferase B complex subunit NAA25 homolog</fullName>
    </recommendedName>
</protein>
<sequence>PSPHKDKYRHQVVNMVVKLGPIYDAIDSGNYKAALKLIRNGESRHGNDPVLSSLKALALERCDRVEEALDACQEFLKQNPVDPAVLEMSLVVFKDLNRFDLNRQAYENACKLSPNREPLLNGLFFAHLREFSFLKQQQVAMTLYRTFSSDRYLHWVALCIELQNGALHDDSLIASVHQVPVAPPSSSRLLNLAEMLLVKHSADQPMPVNRLRQYLRILRRQGKHATIIDALDGVIGQQYPDTDPERQLLLSDCLFSTEQFDRCAIVTGQLLKLHNADDWRYLTRYVDVQCALNLSPIEFLTNLQRRNPRLRGPILAEIAFYHRVGAVTELVSAVQRHFTSFGAHRCFFSDVAPYLTIITDRDSFLEGLGCKSDADDTSPTGIENRIRRQVSYEMCWRALEQGSTFSVDALTEKAHDLFRRYLTSVNAGTSLEPTEFGPGDDLCLLCAHTFIDLFEKSMQESFLFDAICALETGVKSSPSNFQFRLLLCRLYCHPQIGAFLSGFKHYAALDTKSIQLETLSHLVQEDAIRFGFFTHAFAVASAIVSFHEHHNSQVADTIILSFRHNHLDQALDFVKFNERLRRSHRLSDSYAIQTFYKCIDLPDITLAQLSDCLSKCSTGPTATSHIINDDYSLIAVIGDKRHAVLSTPAPFVFPSSWMPPSPEHRAATLSLHSSLIAMGKASLTSDPKLIRETLQVLVGDLSALGFDVATGKSSAPNGDGIARQWQYCFTLMEVSACVVEAWLGANAYLFSKDNSDDNAIRWKSVQRQIQVLEMFFTDLVKSETATPIASTAIPSLVMFGLFASRWTTLACESWSMLIPSKRAFDKSRKTSPQMASSPEVEQEVGSVFAETRVVLRAFALSVTESLQKLLAFVRESRENGVRVQLGEASNLFDDSELLFSVADSVVVSRQKSLAAAAESFELSLRSLGRMKF</sequence>
<dbReference type="EMBL" id="HACM01010503">
    <property type="protein sequence ID" value="CRZ10945.1"/>
    <property type="molecule type" value="Transcribed_RNA"/>
</dbReference>
<evidence type="ECO:0000313" key="2">
    <source>
        <dbReference type="EMBL" id="CRZ10945.1"/>
    </source>
</evidence>
<dbReference type="Pfam" id="PF09797">
    <property type="entry name" value="NatB_MDM20"/>
    <property type="match status" value="1"/>
</dbReference>
<dbReference type="Gene3D" id="1.25.40.1040">
    <property type="match status" value="1"/>
</dbReference>
<dbReference type="PANTHER" id="PTHR22767:SF3">
    <property type="entry name" value="N-ALPHA-ACETYLTRANSFERASE 25, NATB AUXILIARY SUBUNIT"/>
    <property type="match status" value="1"/>
</dbReference>
<name>A0A0H5R9Y4_9EUKA</name>
<organism evidence="2">
    <name type="scientific">Spongospora subterranea</name>
    <dbReference type="NCBI Taxonomy" id="70186"/>
    <lineage>
        <taxon>Eukaryota</taxon>
        <taxon>Sar</taxon>
        <taxon>Rhizaria</taxon>
        <taxon>Endomyxa</taxon>
        <taxon>Phytomyxea</taxon>
        <taxon>Plasmodiophorida</taxon>
        <taxon>Plasmodiophoridae</taxon>
        <taxon>Spongospora</taxon>
    </lineage>
</organism>
<dbReference type="SUPFAM" id="SSF48452">
    <property type="entry name" value="TPR-like"/>
    <property type="match status" value="1"/>
</dbReference>
<dbReference type="PANTHER" id="PTHR22767">
    <property type="entry name" value="N-TERMINAL ACETYLTRANSFERASE-RELATED"/>
    <property type="match status" value="1"/>
</dbReference>
<evidence type="ECO:0008006" key="3">
    <source>
        <dbReference type="Google" id="ProtNLM"/>
    </source>
</evidence>
<comment type="similarity">
    <text evidence="1">Belongs to the MDM20/NAA25 family.</text>
</comment>
<dbReference type="InterPro" id="IPR019183">
    <property type="entry name" value="NAA25_NatB_aux_su"/>
</dbReference>
<feature type="non-terminal residue" evidence="2">
    <location>
        <position position="1"/>
    </location>
</feature>
<proteinExistence type="inferred from homology"/>
<accession>A0A0H5R9Y4</accession>
<dbReference type="AlphaFoldDB" id="A0A0H5R9Y4"/>
<dbReference type="GO" id="GO:0031416">
    <property type="term" value="C:NatB complex"/>
    <property type="evidence" value="ECO:0007669"/>
    <property type="project" value="TreeGrafter"/>
</dbReference>
<evidence type="ECO:0000256" key="1">
    <source>
        <dbReference type="ARBA" id="ARBA00006298"/>
    </source>
</evidence>
<dbReference type="InterPro" id="IPR011990">
    <property type="entry name" value="TPR-like_helical_dom_sf"/>
</dbReference>